<dbReference type="Proteomes" id="UP000322876">
    <property type="component" value="Unassembled WGS sequence"/>
</dbReference>
<comment type="caution">
    <text evidence="2">The sequence shown here is derived from an EMBL/GenBank/DDBJ whole genome shotgun (WGS) entry which is preliminary data.</text>
</comment>
<keyword evidence="3" id="KW-1185">Reference proteome</keyword>
<dbReference type="InterPro" id="IPR012337">
    <property type="entry name" value="RNaseH-like_sf"/>
</dbReference>
<sequence>MNEWQKYNDGHIIVERFFRTLKYESVYLKNYKTLREARAGIGEYIEFYNKSRLHSLLEYCTPEKEYSKSLRKIV</sequence>
<dbReference type="AlphaFoldDB" id="A0A5A8F5M4"/>
<proteinExistence type="predicted"/>
<dbReference type="EMBL" id="VFJB01000001">
    <property type="protein sequence ID" value="KAA0259357.1"/>
    <property type="molecule type" value="Genomic_DNA"/>
</dbReference>
<dbReference type="InterPro" id="IPR001584">
    <property type="entry name" value="Integrase_cat-core"/>
</dbReference>
<organism evidence="2 3">
    <name type="scientific">Deferribacter autotrophicus</name>
    <dbReference type="NCBI Taxonomy" id="500465"/>
    <lineage>
        <taxon>Bacteria</taxon>
        <taxon>Pseudomonadati</taxon>
        <taxon>Deferribacterota</taxon>
        <taxon>Deferribacteres</taxon>
        <taxon>Deferribacterales</taxon>
        <taxon>Deferribacteraceae</taxon>
        <taxon>Deferribacter</taxon>
    </lineage>
</organism>
<protein>
    <submittedName>
        <fullName evidence="2">Transposase</fullName>
    </submittedName>
</protein>
<reference evidence="2 3" key="1">
    <citation type="submission" date="2019-06" db="EMBL/GenBank/DDBJ databases">
        <title>Genomic insights into carbon and energy metabolism of Deferribacter autotrophicus revealed new metabolic traits in the phylum Deferribacteres.</title>
        <authorList>
            <person name="Slobodkin A.I."/>
            <person name="Slobodkina G.B."/>
            <person name="Allioux M."/>
            <person name="Alain K."/>
            <person name="Jebbar M."/>
            <person name="Shadrin V."/>
            <person name="Kublanov I.V."/>
            <person name="Toshchakov S.V."/>
            <person name="Bonch-Osmolovskaya E.A."/>
        </authorList>
    </citation>
    <scope>NUCLEOTIDE SEQUENCE [LARGE SCALE GENOMIC DNA]</scope>
    <source>
        <strain evidence="2 3">SL50</strain>
    </source>
</reference>
<dbReference type="OrthoDB" id="9813126at2"/>
<name>A0A5A8F5M4_9BACT</name>
<dbReference type="GO" id="GO:0015074">
    <property type="term" value="P:DNA integration"/>
    <property type="evidence" value="ECO:0007669"/>
    <property type="project" value="InterPro"/>
</dbReference>
<evidence type="ECO:0000313" key="2">
    <source>
        <dbReference type="EMBL" id="KAA0259357.1"/>
    </source>
</evidence>
<feature type="domain" description="Integrase catalytic" evidence="1">
    <location>
        <begin position="13"/>
        <end position="62"/>
    </location>
</feature>
<dbReference type="PANTHER" id="PTHR46889">
    <property type="entry name" value="TRANSPOSASE INSF FOR INSERTION SEQUENCE IS3B-RELATED"/>
    <property type="match status" value="1"/>
</dbReference>
<gene>
    <name evidence="2" type="ORF">FHQ18_00325</name>
</gene>
<evidence type="ECO:0000259" key="1">
    <source>
        <dbReference type="Pfam" id="PF13683"/>
    </source>
</evidence>
<dbReference type="Pfam" id="PF13683">
    <property type="entry name" value="rve_3"/>
    <property type="match status" value="1"/>
</dbReference>
<dbReference type="RefSeq" id="WP_149265179.1">
    <property type="nucleotide sequence ID" value="NZ_VFJB01000001.1"/>
</dbReference>
<dbReference type="SUPFAM" id="SSF53098">
    <property type="entry name" value="Ribonuclease H-like"/>
    <property type="match status" value="1"/>
</dbReference>
<evidence type="ECO:0000313" key="3">
    <source>
        <dbReference type="Proteomes" id="UP000322876"/>
    </source>
</evidence>
<accession>A0A5A8F5M4</accession>
<dbReference type="InterPro" id="IPR050900">
    <property type="entry name" value="Transposase_IS3/IS150/IS904"/>
</dbReference>